<accession>A0A1F5P3L8</accession>
<evidence type="ECO:0000313" key="1">
    <source>
        <dbReference type="EMBL" id="OGE84476.1"/>
    </source>
</evidence>
<dbReference type="Proteomes" id="UP000176339">
    <property type="component" value="Unassembled WGS sequence"/>
</dbReference>
<comment type="caution">
    <text evidence="1">The sequence shown here is derived from an EMBL/GenBank/DDBJ whole genome shotgun (WGS) entry which is preliminary data.</text>
</comment>
<sequence length="100" mass="11282">MDFSTAEIALALQENLEKVCLGRFSDNLEHRVANPASMQEVVEMVEQIVSYAKEKGIPLDQKLAFDAEMKKLSNLKDNPGYEEKVKELKQVAERIGISLE</sequence>
<reference evidence="1 2" key="1">
    <citation type="journal article" date="2016" name="Nat. Commun.">
        <title>Thousands of microbial genomes shed light on interconnected biogeochemical processes in an aquifer system.</title>
        <authorList>
            <person name="Anantharaman K."/>
            <person name="Brown C.T."/>
            <person name="Hug L.A."/>
            <person name="Sharon I."/>
            <person name="Castelle C.J."/>
            <person name="Probst A.J."/>
            <person name="Thomas B.C."/>
            <person name="Singh A."/>
            <person name="Wilkins M.J."/>
            <person name="Karaoz U."/>
            <person name="Brodie E.L."/>
            <person name="Williams K.H."/>
            <person name="Hubbard S.S."/>
            <person name="Banfield J.F."/>
        </authorList>
    </citation>
    <scope>NUCLEOTIDE SEQUENCE [LARGE SCALE GENOMIC DNA]</scope>
</reference>
<organism evidence="1 2">
    <name type="scientific">Candidatus Doudnabacteria bacterium RIFCSPHIGHO2_01_FULL_49_9</name>
    <dbReference type="NCBI Taxonomy" id="1817827"/>
    <lineage>
        <taxon>Bacteria</taxon>
        <taxon>Candidatus Doudnaibacteriota</taxon>
    </lineage>
</organism>
<proteinExistence type="predicted"/>
<evidence type="ECO:0000313" key="2">
    <source>
        <dbReference type="Proteomes" id="UP000176339"/>
    </source>
</evidence>
<dbReference type="AlphaFoldDB" id="A0A1F5P3L8"/>
<protein>
    <submittedName>
        <fullName evidence="1">Uncharacterized protein</fullName>
    </submittedName>
</protein>
<gene>
    <name evidence="1" type="ORF">A2846_01060</name>
</gene>
<name>A0A1F5P3L8_9BACT</name>
<dbReference type="EMBL" id="MFEN01000010">
    <property type="protein sequence ID" value="OGE84476.1"/>
    <property type="molecule type" value="Genomic_DNA"/>
</dbReference>